<dbReference type="InterPro" id="IPR022136">
    <property type="entry name" value="DUF3668"/>
</dbReference>
<dbReference type="WBParaSite" id="SCUD_0000908301-mRNA-1">
    <property type="protein sequence ID" value="SCUD_0000908301-mRNA-1"/>
    <property type="gene ID" value="SCUD_0000908301"/>
</dbReference>
<dbReference type="PANTHER" id="PTHR21574:SF0">
    <property type="entry name" value="CENTROSOMAL PROTEIN OF 120 KDA"/>
    <property type="match status" value="1"/>
</dbReference>
<dbReference type="GO" id="GO:0010564">
    <property type="term" value="P:regulation of cell cycle process"/>
    <property type="evidence" value="ECO:0007669"/>
    <property type="project" value="TreeGrafter"/>
</dbReference>
<proteinExistence type="predicted"/>
<dbReference type="EMBL" id="UZAK01033057">
    <property type="protein sequence ID" value="VDP34064.1"/>
    <property type="molecule type" value="Genomic_DNA"/>
</dbReference>
<dbReference type="STRING" id="6186.A0A183K270"/>
<evidence type="ECO:0000259" key="1">
    <source>
        <dbReference type="Pfam" id="PF12416"/>
    </source>
</evidence>
<name>A0A183K270_9TREM</name>
<reference evidence="2 3" key="2">
    <citation type="submission" date="2018-11" db="EMBL/GenBank/DDBJ databases">
        <authorList>
            <consortium name="Pathogen Informatics"/>
        </authorList>
    </citation>
    <scope>NUCLEOTIDE SEQUENCE [LARGE SCALE GENOMIC DNA]</scope>
    <source>
        <strain evidence="2">Dakar</strain>
        <strain evidence="3">Dakar, Senegal</strain>
    </source>
</reference>
<evidence type="ECO:0000313" key="3">
    <source>
        <dbReference type="Proteomes" id="UP000279833"/>
    </source>
</evidence>
<gene>
    <name evidence="2" type="ORF">SCUD_LOCUS9083</name>
</gene>
<reference evidence="4" key="1">
    <citation type="submission" date="2016-06" db="UniProtKB">
        <authorList>
            <consortium name="WormBaseParasite"/>
        </authorList>
    </citation>
    <scope>IDENTIFICATION</scope>
</reference>
<evidence type="ECO:0000313" key="4">
    <source>
        <dbReference type="WBParaSite" id="SCUD_0000908301-mRNA-1"/>
    </source>
</evidence>
<evidence type="ECO:0000313" key="2">
    <source>
        <dbReference type="EMBL" id="VDP34064.1"/>
    </source>
</evidence>
<dbReference type="AlphaFoldDB" id="A0A183K270"/>
<dbReference type="InterPro" id="IPR039893">
    <property type="entry name" value="CEP120-like"/>
</dbReference>
<dbReference type="PANTHER" id="PTHR21574">
    <property type="entry name" value="CENTROSOMAL PROTEIN OF 120 KDA"/>
    <property type="match status" value="1"/>
</dbReference>
<sequence length="226" mass="25953">MSLSEADLIPRVYNSEEDNQLFSIPTTMANIQSTNITWYTIGPRRLAKEYFMLTFQFEEAFKLESLIPIEQSLCSGEHIGGFHFTCELFGITIYSNQFSQLMQVKFNPIEQTFYIKSTVDILRIYFVHITPLVIKFCFGSHVLAHATVPVEQLIPFNDHILQNTAVLNRSFDMTLPPIAVARNQEVILPHGFCAFEFAASPEELYFGLPSWFELYVSIFVKFPPSI</sequence>
<dbReference type="GO" id="GO:0005815">
    <property type="term" value="C:microtubule organizing center"/>
    <property type="evidence" value="ECO:0007669"/>
    <property type="project" value="TreeGrafter"/>
</dbReference>
<accession>A0A183K270</accession>
<dbReference type="Pfam" id="PF12416">
    <property type="entry name" value="DUF3668"/>
    <property type="match status" value="1"/>
</dbReference>
<organism evidence="4">
    <name type="scientific">Schistosoma curassoni</name>
    <dbReference type="NCBI Taxonomy" id="6186"/>
    <lineage>
        <taxon>Eukaryota</taxon>
        <taxon>Metazoa</taxon>
        <taxon>Spiralia</taxon>
        <taxon>Lophotrochozoa</taxon>
        <taxon>Platyhelminthes</taxon>
        <taxon>Trematoda</taxon>
        <taxon>Digenea</taxon>
        <taxon>Strigeidida</taxon>
        <taxon>Schistosomatoidea</taxon>
        <taxon>Schistosomatidae</taxon>
        <taxon>Schistosoma</taxon>
    </lineage>
</organism>
<dbReference type="Proteomes" id="UP000279833">
    <property type="component" value="Unassembled WGS sequence"/>
</dbReference>
<feature type="domain" description="DUF3668" evidence="1">
    <location>
        <begin position="37"/>
        <end position="183"/>
    </location>
</feature>
<protein>
    <submittedName>
        <fullName evidence="4">DUF3668 domain-containing protein</fullName>
    </submittedName>
</protein>
<keyword evidence="3" id="KW-1185">Reference proteome</keyword>